<dbReference type="VEuPathDB" id="FungiDB:ASPGLDRAFT_1057458"/>
<name>A0A1L9V604_ASPGL</name>
<organism evidence="2 3">
    <name type="scientific">Aspergillus glaucus CBS 516.65</name>
    <dbReference type="NCBI Taxonomy" id="1160497"/>
    <lineage>
        <taxon>Eukaryota</taxon>
        <taxon>Fungi</taxon>
        <taxon>Dikarya</taxon>
        <taxon>Ascomycota</taxon>
        <taxon>Pezizomycotina</taxon>
        <taxon>Eurotiomycetes</taxon>
        <taxon>Eurotiomycetidae</taxon>
        <taxon>Eurotiales</taxon>
        <taxon>Aspergillaceae</taxon>
        <taxon>Aspergillus</taxon>
        <taxon>Aspergillus subgen. Aspergillus</taxon>
    </lineage>
</organism>
<protein>
    <submittedName>
        <fullName evidence="2">Uncharacterized protein</fullName>
    </submittedName>
</protein>
<keyword evidence="3" id="KW-1185">Reference proteome</keyword>
<evidence type="ECO:0000313" key="3">
    <source>
        <dbReference type="Proteomes" id="UP000184300"/>
    </source>
</evidence>
<evidence type="ECO:0000256" key="1">
    <source>
        <dbReference type="SAM" id="MobiDB-lite"/>
    </source>
</evidence>
<feature type="region of interest" description="Disordered" evidence="1">
    <location>
        <begin position="57"/>
        <end position="98"/>
    </location>
</feature>
<dbReference type="AlphaFoldDB" id="A0A1L9V604"/>
<gene>
    <name evidence="2" type="ORF">ASPGLDRAFT_1057458</name>
</gene>
<dbReference type="RefSeq" id="XP_022396051.1">
    <property type="nucleotide sequence ID" value="XM_022539495.1"/>
</dbReference>
<sequence length="110" mass="12082">MEMEMGWRCGNSPCRVSNSFGFNPLSSKCRYSGLCKSTVRAVSTGRSRTLAAFGTPLGQQFKPKRPRMRSRSTPNANTECARAPIRSGGVGFSPRPDTSTAKILQDFYKP</sequence>
<dbReference type="Proteomes" id="UP000184300">
    <property type="component" value="Unassembled WGS sequence"/>
</dbReference>
<accession>A0A1L9V604</accession>
<dbReference type="EMBL" id="KV878919">
    <property type="protein sequence ID" value="OJJ79353.1"/>
    <property type="molecule type" value="Genomic_DNA"/>
</dbReference>
<proteinExistence type="predicted"/>
<reference evidence="3" key="1">
    <citation type="journal article" date="2017" name="Genome Biol.">
        <title>Comparative genomics reveals high biological diversity and specific adaptations in the industrially and medically important fungal genus Aspergillus.</title>
        <authorList>
            <person name="de Vries R.P."/>
            <person name="Riley R."/>
            <person name="Wiebenga A."/>
            <person name="Aguilar-Osorio G."/>
            <person name="Amillis S."/>
            <person name="Uchima C.A."/>
            <person name="Anderluh G."/>
            <person name="Asadollahi M."/>
            <person name="Askin M."/>
            <person name="Barry K."/>
            <person name="Battaglia E."/>
            <person name="Bayram O."/>
            <person name="Benocci T."/>
            <person name="Braus-Stromeyer S.A."/>
            <person name="Caldana C."/>
            <person name="Canovas D."/>
            <person name="Cerqueira G.C."/>
            <person name="Chen F."/>
            <person name="Chen W."/>
            <person name="Choi C."/>
            <person name="Clum A."/>
            <person name="Dos Santos R.A."/>
            <person name="Damasio A.R."/>
            <person name="Diallinas G."/>
            <person name="Emri T."/>
            <person name="Fekete E."/>
            <person name="Flipphi M."/>
            <person name="Freyberg S."/>
            <person name="Gallo A."/>
            <person name="Gournas C."/>
            <person name="Habgood R."/>
            <person name="Hainaut M."/>
            <person name="Harispe M.L."/>
            <person name="Henrissat B."/>
            <person name="Hilden K.S."/>
            <person name="Hope R."/>
            <person name="Hossain A."/>
            <person name="Karabika E."/>
            <person name="Karaffa L."/>
            <person name="Karanyi Z."/>
            <person name="Krasevec N."/>
            <person name="Kuo A."/>
            <person name="Kusch H."/>
            <person name="LaButti K."/>
            <person name="Lagendijk E.L."/>
            <person name="Lapidus A."/>
            <person name="Levasseur A."/>
            <person name="Lindquist E."/>
            <person name="Lipzen A."/>
            <person name="Logrieco A.F."/>
            <person name="MacCabe A."/>
            <person name="Maekelae M.R."/>
            <person name="Malavazi I."/>
            <person name="Melin P."/>
            <person name="Meyer V."/>
            <person name="Mielnichuk N."/>
            <person name="Miskei M."/>
            <person name="Molnar A.P."/>
            <person name="Mule G."/>
            <person name="Ngan C.Y."/>
            <person name="Orejas M."/>
            <person name="Orosz E."/>
            <person name="Ouedraogo J.P."/>
            <person name="Overkamp K.M."/>
            <person name="Park H.-S."/>
            <person name="Perrone G."/>
            <person name="Piumi F."/>
            <person name="Punt P.J."/>
            <person name="Ram A.F."/>
            <person name="Ramon A."/>
            <person name="Rauscher S."/>
            <person name="Record E."/>
            <person name="Riano-Pachon D.M."/>
            <person name="Robert V."/>
            <person name="Roehrig J."/>
            <person name="Ruller R."/>
            <person name="Salamov A."/>
            <person name="Salih N.S."/>
            <person name="Samson R.A."/>
            <person name="Sandor E."/>
            <person name="Sanguinetti M."/>
            <person name="Schuetze T."/>
            <person name="Sepcic K."/>
            <person name="Shelest E."/>
            <person name="Sherlock G."/>
            <person name="Sophianopoulou V."/>
            <person name="Squina F.M."/>
            <person name="Sun H."/>
            <person name="Susca A."/>
            <person name="Todd R.B."/>
            <person name="Tsang A."/>
            <person name="Unkles S.E."/>
            <person name="van de Wiele N."/>
            <person name="van Rossen-Uffink D."/>
            <person name="Oliveira J.V."/>
            <person name="Vesth T.C."/>
            <person name="Visser J."/>
            <person name="Yu J.-H."/>
            <person name="Zhou M."/>
            <person name="Andersen M.R."/>
            <person name="Archer D.B."/>
            <person name="Baker S.E."/>
            <person name="Benoit I."/>
            <person name="Brakhage A.A."/>
            <person name="Braus G.H."/>
            <person name="Fischer R."/>
            <person name="Frisvad J.C."/>
            <person name="Goldman G.H."/>
            <person name="Houbraken J."/>
            <person name="Oakley B."/>
            <person name="Pocsi I."/>
            <person name="Scazzocchio C."/>
            <person name="Seiboth B."/>
            <person name="vanKuyk P.A."/>
            <person name="Wortman J."/>
            <person name="Dyer P.S."/>
            <person name="Grigoriev I.V."/>
        </authorList>
    </citation>
    <scope>NUCLEOTIDE SEQUENCE [LARGE SCALE GENOMIC DNA]</scope>
    <source>
        <strain evidence="3">CBS 516.65</strain>
    </source>
</reference>
<evidence type="ECO:0000313" key="2">
    <source>
        <dbReference type="EMBL" id="OJJ79353.1"/>
    </source>
</evidence>
<dbReference type="GeneID" id="34455756"/>